<dbReference type="Gene3D" id="2.160.20.80">
    <property type="entry name" value="E3 ubiquitin-protein ligase SopA"/>
    <property type="match status" value="1"/>
</dbReference>
<dbReference type="InterPro" id="IPR013099">
    <property type="entry name" value="K_chnl_dom"/>
</dbReference>
<name>A0ABT8QWF5_9FIRM</name>
<keyword evidence="4" id="KW-1185">Reference proteome</keyword>
<sequence length="482" mass="55138">MKYEVHFLEGVPFEVELGKYPYEILPRASTVLVKTIDDKLETREQRYGFVLREEIYSQIETGQIINLNHCYLAGFSLEEYKKKINVNNYNVLITLNGANCTFFDTRESLERAIGRELYSAKYVPDYEDEKPISVNFSGAQFGVGKVAFYEAKFGDGDVDFIGAQFGDGNVDFTRAEFGDGDVSFSGAQFGNGNVDFDRTRFGDGDVSFIRAKFGDGVVSFREARFGYGIVNFPSIDIDRRKGNGVIGATIEFSCYFQDHVDMQNTKCKDLIFKNCMIEKTLNLEGLDVKKLSFEKTKNLGLILIKWKEDKVAERLEADLDQEKANQVVMLKENFHTIGRYDDEDLAYVMYKRCKWKVIYNELLKMKRKPHLILCHYLKKIAYDWISEYGTNYIRVVMSMITIWAVFTSIYLLFPGMLYRTSDLSQPNVRECISYSIATLLTIGYGNITPLTWGAVILSGLEGFLGVFLTAYFAVAFARNVLR</sequence>
<dbReference type="Pfam" id="PF07885">
    <property type="entry name" value="Ion_trans_2"/>
    <property type="match status" value="1"/>
</dbReference>
<evidence type="ECO:0000313" key="4">
    <source>
        <dbReference type="Proteomes" id="UP001176021"/>
    </source>
</evidence>
<dbReference type="RefSeq" id="WP_302049705.1">
    <property type="nucleotide sequence ID" value="NZ_JAMJEV010000019.1"/>
</dbReference>
<evidence type="ECO:0000313" key="3">
    <source>
        <dbReference type="EMBL" id="MDO0824970.1"/>
    </source>
</evidence>
<dbReference type="Gene3D" id="1.10.287.70">
    <property type="match status" value="1"/>
</dbReference>
<keyword evidence="3" id="KW-0407">Ion channel</keyword>
<dbReference type="GO" id="GO:0034220">
    <property type="term" value="P:monoatomic ion transmembrane transport"/>
    <property type="evidence" value="ECO:0007669"/>
    <property type="project" value="UniProtKB-KW"/>
</dbReference>
<dbReference type="EMBL" id="JAMJEV010000019">
    <property type="protein sequence ID" value="MDO0824970.1"/>
    <property type="molecule type" value="Genomic_DNA"/>
</dbReference>
<gene>
    <name evidence="3" type="ORF">M8H41_19250</name>
</gene>
<dbReference type="Proteomes" id="UP001176021">
    <property type="component" value="Unassembled WGS sequence"/>
</dbReference>
<organism evidence="3 4">
    <name type="scientific">Desulfosporosinus nitroreducens</name>
    <dbReference type="NCBI Taxonomy" id="2018668"/>
    <lineage>
        <taxon>Bacteria</taxon>
        <taxon>Bacillati</taxon>
        <taxon>Bacillota</taxon>
        <taxon>Clostridia</taxon>
        <taxon>Eubacteriales</taxon>
        <taxon>Desulfitobacteriaceae</taxon>
        <taxon>Desulfosporosinus</taxon>
    </lineage>
</organism>
<comment type="caution">
    <text evidence="3">The sequence shown here is derived from an EMBL/GenBank/DDBJ whole genome shotgun (WGS) entry which is preliminary data.</text>
</comment>
<feature type="transmembrane region" description="Helical" evidence="1">
    <location>
        <begin position="434"/>
        <end position="457"/>
    </location>
</feature>
<feature type="domain" description="Potassium channel" evidence="2">
    <location>
        <begin position="400"/>
        <end position="479"/>
    </location>
</feature>
<keyword evidence="1" id="KW-0472">Membrane</keyword>
<reference evidence="3" key="1">
    <citation type="submission" date="2022-05" db="EMBL/GenBank/DDBJ databases">
        <title>Expanded diversity of anoxic marine methylotrophy in a Black Sea sulfate reducing microorganism.</title>
        <authorList>
            <person name="Fischer P.Q."/>
            <person name="Stams A.J.M."/>
            <person name="Villanueva L."/>
            <person name="Sousa D.Z."/>
        </authorList>
    </citation>
    <scope>NUCLEOTIDE SEQUENCE</scope>
    <source>
        <strain evidence="3">P130</strain>
    </source>
</reference>
<feature type="transmembrane region" description="Helical" evidence="1">
    <location>
        <begin position="392"/>
        <end position="413"/>
    </location>
</feature>
<accession>A0ABT8QWF5</accession>
<evidence type="ECO:0000256" key="1">
    <source>
        <dbReference type="SAM" id="Phobius"/>
    </source>
</evidence>
<evidence type="ECO:0000259" key="2">
    <source>
        <dbReference type="Pfam" id="PF07885"/>
    </source>
</evidence>
<keyword evidence="1" id="KW-0812">Transmembrane</keyword>
<dbReference type="SUPFAM" id="SSF81324">
    <property type="entry name" value="Voltage-gated potassium channels"/>
    <property type="match status" value="1"/>
</dbReference>
<protein>
    <submittedName>
        <fullName evidence="3">Potassium channel family protein</fullName>
    </submittedName>
</protein>
<keyword evidence="1" id="KW-1133">Transmembrane helix</keyword>
<keyword evidence="3" id="KW-0406">Ion transport</keyword>
<feature type="transmembrane region" description="Helical" evidence="1">
    <location>
        <begin position="463"/>
        <end position="481"/>
    </location>
</feature>
<keyword evidence="3" id="KW-0813">Transport</keyword>
<proteinExistence type="predicted"/>